<accession>A0A6P7GUD4</accession>
<evidence type="ECO:0000313" key="2">
    <source>
        <dbReference type="RefSeq" id="XP_028153376.1"/>
    </source>
</evidence>
<name>A0A6P7GUD4_DIAVI</name>
<evidence type="ECO:0000256" key="1">
    <source>
        <dbReference type="SAM" id="MobiDB-lite"/>
    </source>
</evidence>
<dbReference type="RefSeq" id="XP_028153376.1">
    <property type="nucleotide sequence ID" value="XM_028297575.1"/>
</dbReference>
<reference evidence="2" key="1">
    <citation type="submission" date="2025-08" db="UniProtKB">
        <authorList>
            <consortium name="RefSeq"/>
        </authorList>
    </citation>
    <scope>IDENTIFICATION</scope>
    <source>
        <tissue evidence="2">Whole insect</tissue>
    </source>
</reference>
<feature type="compositionally biased region" description="Basic and acidic residues" evidence="1">
    <location>
        <begin position="68"/>
        <end position="86"/>
    </location>
</feature>
<gene>
    <name evidence="2" type="primary">LOC114346842</name>
</gene>
<feature type="region of interest" description="Disordered" evidence="1">
    <location>
        <begin position="68"/>
        <end position="140"/>
    </location>
</feature>
<dbReference type="InParanoid" id="A0A6P7GUD4"/>
<dbReference type="AlphaFoldDB" id="A0A6P7GUD4"/>
<organism evidence="2">
    <name type="scientific">Diabrotica virgifera virgifera</name>
    <name type="common">western corn rootworm</name>
    <dbReference type="NCBI Taxonomy" id="50390"/>
    <lineage>
        <taxon>Eukaryota</taxon>
        <taxon>Metazoa</taxon>
        <taxon>Ecdysozoa</taxon>
        <taxon>Arthropoda</taxon>
        <taxon>Hexapoda</taxon>
        <taxon>Insecta</taxon>
        <taxon>Pterygota</taxon>
        <taxon>Neoptera</taxon>
        <taxon>Endopterygota</taxon>
        <taxon>Coleoptera</taxon>
        <taxon>Polyphaga</taxon>
        <taxon>Cucujiformia</taxon>
        <taxon>Chrysomeloidea</taxon>
        <taxon>Chrysomelidae</taxon>
        <taxon>Galerucinae</taxon>
        <taxon>Diabroticina</taxon>
        <taxon>Diabroticites</taxon>
        <taxon>Diabrotica</taxon>
    </lineage>
</organism>
<sequence>MNIMSSVMSTLIARKNIRISDEVISESSSSVVFLDDPSSIKPFGYTTDFKYENISENDADDDEILRVQEDEEKEKQGGGEVEHIDEPQNNGFESGGNGDEGEHGYLSESNGGEAEYRSENYDDGVEHNVDGASISEDMDTNESSLQMKLLVKQIEAINNKELGIKMRKRISLEKR</sequence>
<protein>
    <submittedName>
        <fullName evidence="2">Uncharacterized protein LOC114346842 isoform X1</fullName>
    </submittedName>
</protein>
<feature type="compositionally biased region" description="Basic and acidic residues" evidence="1">
    <location>
        <begin position="114"/>
        <end position="129"/>
    </location>
</feature>
<proteinExistence type="predicted"/>